<accession>A0ABQ8AQR6</accession>
<evidence type="ECO:0000313" key="2">
    <source>
        <dbReference type="Proteomes" id="UP000824890"/>
    </source>
</evidence>
<proteinExistence type="predicted"/>
<dbReference type="EMBL" id="JAGKQM010000013">
    <property type="protein sequence ID" value="KAH0894894.1"/>
    <property type="molecule type" value="Genomic_DNA"/>
</dbReference>
<comment type="caution">
    <text evidence="1">The sequence shown here is derived from an EMBL/GenBank/DDBJ whole genome shotgun (WGS) entry which is preliminary data.</text>
</comment>
<gene>
    <name evidence="1" type="ORF">HID58_057323</name>
</gene>
<reference evidence="1 2" key="1">
    <citation type="submission" date="2021-05" db="EMBL/GenBank/DDBJ databases">
        <title>Genome Assembly of Synthetic Allotetraploid Brassica napus Reveals Homoeologous Exchanges between Subgenomes.</title>
        <authorList>
            <person name="Davis J.T."/>
        </authorList>
    </citation>
    <scope>NUCLEOTIDE SEQUENCE [LARGE SCALE GENOMIC DNA]</scope>
    <source>
        <strain evidence="2">cv. Da-Ae</strain>
        <tissue evidence="1">Seedling</tissue>
    </source>
</reference>
<name>A0ABQ8AQR6_BRANA</name>
<organism evidence="1 2">
    <name type="scientific">Brassica napus</name>
    <name type="common">Rape</name>
    <dbReference type="NCBI Taxonomy" id="3708"/>
    <lineage>
        <taxon>Eukaryota</taxon>
        <taxon>Viridiplantae</taxon>
        <taxon>Streptophyta</taxon>
        <taxon>Embryophyta</taxon>
        <taxon>Tracheophyta</taxon>
        <taxon>Spermatophyta</taxon>
        <taxon>Magnoliopsida</taxon>
        <taxon>eudicotyledons</taxon>
        <taxon>Gunneridae</taxon>
        <taxon>Pentapetalae</taxon>
        <taxon>rosids</taxon>
        <taxon>malvids</taxon>
        <taxon>Brassicales</taxon>
        <taxon>Brassicaceae</taxon>
        <taxon>Brassiceae</taxon>
        <taxon>Brassica</taxon>
    </lineage>
</organism>
<sequence>MEPPEDGKSQFYLYELKAGRCRQSVDRRLFRFWKARNVKKGGENILKQGRLYDLSGFDVTKTNQSFCLSDSPVSICFTDQAKFHELPENKGLIPMELFRFQDYDNSVLLANTNTDLPVVIHGVEPQVIAATNVNSKLVGGRLFPNLASVTLLYFAGECEANTSCVKGGQEVCIDYLGTEFICPQLPSAEVQAEDLP</sequence>
<keyword evidence="2" id="KW-1185">Reference proteome</keyword>
<protein>
    <submittedName>
        <fullName evidence="1">Uncharacterized protein</fullName>
    </submittedName>
</protein>
<dbReference type="Proteomes" id="UP000824890">
    <property type="component" value="Unassembled WGS sequence"/>
</dbReference>
<evidence type="ECO:0000313" key="1">
    <source>
        <dbReference type="EMBL" id="KAH0894894.1"/>
    </source>
</evidence>